<proteinExistence type="predicted"/>
<name>A0AAD7NG55_9AGAR</name>
<evidence type="ECO:0000313" key="1">
    <source>
        <dbReference type="EMBL" id="KAJ7760862.1"/>
    </source>
</evidence>
<feature type="non-terminal residue" evidence="1">
    <location>
        <position position="1"/>
    </location>
</feature>
<gene>
    <name evidence="1" type="ORF">DFH07DRAFT_1059933</name>
</gene>
<organism evidence="1 2">
    <name type="scientific">Mycena maculata</name>
    <dbReference type="NCBI Taxonomy" id="230809"/>
    <lineage>
        <taxon>Eukaryota</taxon>
        <taxon>Fungi</taxon>
        <taxon>Dikarya</taxon>
        <taxon>Basidiomycota</taxon>
        <taxon>Agaricomycotina</taxon>
        <taxon>Agaricomycetes</taxon>
        <taxon>Agaricomycetidae</taxon>
        <taxon>Agaricales</taxon>
        <taxon>Marasmiineae</taxon>
        <taxon>Mycenaceae</taxon>
        <taxon>Mycena</taxon>
    </lineage>
</organism>
<keyword evidence="2" id="KW-1185">Reference proteome</keyword>
<accession>A0AAD7NG55</accession>
<sequence length="67" mass="7236">TTSIVELGFPVVSSFLAFSTQTGGFAWTSTVDLGLYPSEWTPKIADLSGEALRYILTSSARESFDGR</sequence>
<comment type="caution">
    <text evidence="1">The sequence shown here is derived from an EMBL/GenBank/DDBJ whole genome shotgun (WGS) entry which is preliminary data.</text>
</comment>
<dbReference type="AlphaFoldDB" id="A0AAD7NG55"/>
<dbReference type="EMBL" id="JARJLG010000047">
    <property type="protein sequence ID" value="KAJ7760862.1"/>
    <property type="molecule type" value="Genomic_DNA"/>
</dbReference>
<evidence type="ECO:0000313" key="2">
    <source>
        <dbReference type="Proteomes" id="UP001215280"/>
    </source>
</evidence>
<reference evidence="1" key="1">
    <citation type="submission" date="2023-03" db="EMBL/GenBank/DDBJ databases">
        <title>Massive genome expansion in bonnet fungi (Mycena s.s.) driven by repeated elements and novel gene families across ecological guilds.</title>
        <authorList>
            <consortium name="Lawrence Berkeley National Laboratory"/>
            <person name="Harder C.B."/>
            <person name="Miyauchi S."/>
            <person name="Viragh M."/>
            <person name="Kuo A."/>
            <person name="Thoen E."/>
            <person name="Andreopoulos B."/>
            <person name="Lu D."/>
            <person name="Skrede I."/>
            <person name="Drula E."/>
            <person name="Henrissat B."/>
            <person name="Morin E."/>
            <person name="Kohler A."/>
            <person name="Barry K."/>
            <person name="LaButti K."/>
            <person name="Morin E."/>
            <person name="Salamov A."/>
            <person name="Lipzen A."/>
            <person name="Mereny Z."/>
            <person name="Hegedus B."/>
            <person name="Baldrian P."/>
            <person name="Stursova M."/>
            <person name="Weitz H."/>
            <person name="Taylor A."/>
            <person name="Grigoriev I.V."/>
            <person name="Nagy L.G."/>
            <person name="Martin F."/>
            <person name="Kauserud H."/>
        </authorList>
    </citation>
    <scope>NUCLEOTIDE SEQUENCE</scope>
    <source>
        <strain evidence="1">CBHHK188m</strain>
    </source>
</reference>
<dbReference type="Proteomes" id="UP001215280">
    <property type="component" value="Unassembled WGS sequence"/>
</dbReference>
<protein>
    <submittedName>
        <fullName evidence="1">Uncharacterized protein</fullName>
    </submittedName>
</protein>